<sequence length="74" mass="8101">MIKSSSLLLRCILMFGMEIIMQVEEVEKDVEALIEPVQALASMAANEDGEEKASTEPVRTLASVATKEDDESTK</sequence>
<evidence type="ECO:0000313" key="4">
    <source>
        <dbReference type="Proteomes" id="UP000607653"/>
    </source>
</evidence>
<evidence type="ECO:0000256" key="2">
    <source>
        <dbReference type="SAM" id="SignalP"/>
    </source>
</evidence>
<gene>
    <name evidence="3" type="ORF">HUJ06_015343</name>
</gene>
<keyword evidence="2" id="KW-0732">Signal</keyword>
<dbReference type="AlphaFoldDB" id="A0A822Z8V8"/>
<feature type="region of interest" description="Disordered" evidence="1">
    <location>
        <begin position="45"/>
        <end position="74"/>
    </location>
</feature>
<dbReference type="EMBL" id="DUZY01000005">
    <property type="protein sequence ID" value="DAD41020.1"/>
    <property type="molecule type" value="Genomic_DNA"/>
</dbReference>
<organism evidence="3 4">
    <name type="scientific">Nelumbo nucifera</name>
    <name type="common">Sacred lotus</name>
    <dbReference type="NCBI Taxonomy" id="4432"/>
    <lineage>
        <taxon>Eukaryota</taxon>
        <taxon>Viridiplantae</taxon>
        <taxon>Streptophyta</taxon>
        <taxon>Embryophyta</taxon>
        <taxon>Tracheophyta</taxon>
        <taxon>Spermatophyta</taxon>
        <taxon>Magnoliopsida</taxon>
        <taxon>Proteales</taxon>
        <taxon>Nelumbonaceae</taxon>
        <taxon>Nelumbo</taxon>
    </lineage>
</organism>
<feature type="chain" id="PRO_5032280716" evidence="2">
    <location>
        <begin position="26"/>
        <end position="74"/>
    </location>
</feature>
<protein>
    <submittedName>
        <fullName evidence="3">Uncharacterized protein</fullName>
    </submittedName>
</protein>
<proteinExistence type="predicted"/>
<dbReference type="Proteomes" id="UP000607653">
    <property type="component" value="Unassembled WGS sequence"/>
</dbReference>
<feature type="signal peptide" evidence="2">
    <location>
        <begin position="1"/>
        <end position="25"/>
    </location>
</feature>
<accession>A0A822Z8V8</accession>
<reference evidence="3 4" key="1">
    <citation type="journal article" date="2020" name="Mol. Biol. Evol.">
        <title>Distinct Expression and Methylation Patterns for Genes with Different Fates following a Single Whole-Genome Duplication in Flowering Plants.</title>
        <authorList>
            <person name="Shi T."/>
            <person name="Rahmani R.S."/>
            <person name="Gugger P.F."/>
            <person name="Wang M."/>
            <person name="Li H."/>
            <person name="Zhang Y."/>
            <person name="Li Z."/>
            <person name="Wang Q."/>
            <person name="Van de Peer Y."/>
            <person name="Marchal K."/>
            <person name="Chen J."/>
        </authorList>
    </citation>
    <scope>NUCLEOTIDE SEQUENCE [LARGE SCALE GENOMIC DNA]</scope>
    <source>
        <tissue evidence="3">Leaf</tissue>
    </source>
</reference>
<keyword evidence="4" id="KW-1185">Reference proteome</keyword>
<evidence type="ECO:0000256" key="1">
    <source>
        <dbReference type="SAM" id="MobiDB-lite"/>
    </source>
</evidence>
<evidence type="ECO:0000313" key="3">
    <source>
        <dbReference type="EMBL" id="DAD41020.1"/>
    </source>
</evidence>
<name>A0A822Z8V8_NELNU</name>
<comment type="caution">
    <text evidence="3">The sequence shown here is derived from an EMBL/GenBank/DDBJ whole genome shotgun (WGS) entry which is preliminary data.</text>
</comment>